<reference evidence="1 2" key="1">
    <citation type="journal article" date="2022" name="New Phytol.">
        <title>Ecological generalism drives hyperdiversity of secondary metabolite gene clusters in xylarialean endophytes.</title>
        <authorList>
            <person name="Franco M.E.E."/>
            <person name="Wisecaver J.H."/>
            <person name="Arnold A.E."/>
            <person name="Ju Y.M."/>
            <person name="Slot J.C."/>
            <person name="Ahrendt S."/>
            <person name="Moore L.P."/>
            <person name="Eastman K.E."/>
            <person name="Scott K."/>
            <person name="Konkel Z."/>
            <person name="Mondo S.J."/>
            <person name="Kuo A."/>
            <person name="Hayes R.D."/>
            <person name="Haridas S."/>
            <person name="Andreopoulos B."/>
            <person name="Riley R."/>
            <person name="LaButti K."/>
            <person name="Pangilinan J."/>
            <person name="Lipzen A."/>
            <person name="Amirebrahimi M."/>
            <person name="Yan J."/>
            <person name="Adam C."/>
            <person name="Keymanesh K."/>
            <person name="Ng V."/>
            <person name="Louie K."/>
            <person name="Northen T."/>
            <person name="Drula E."/>
            <person name="Henrissat B."/>
            <person name="Hsieh H.M."/>
            <person name="Youens-Clark K."/>
            <person name="Lutzoni F."/>
            <person name="Miadlikowska J."/>
            <person name="Eastwood D.C."/>
            <person name="Hamelin R.C."/>
            <person name="Grigoriev I.V."/>
            <person name="U'Ren J.M."/>
        </authorList>
    </citation>
    <scope>NUCLEOTIDE SEQUENCE [LARGE SCALE GENOMIC DNA]</scope>
    <source>
        <strain evidence="1 2">CBS 119005</strain>
    </source>
</reference>
<evidence type="ECO:0000313" key="2">
    <source>
        <dbReference type="Proteomes" id="UP001497700"/>
    </source>
</evidence>
<gene>
    <name evidence="1" type="ORF">F4820DRAFT_443647</name>
</gene>
<name>A0ACB9ZEV2_9PEZI</name>
<evidence type="ECO:0000313" key="1">
    <source>
        <dbReference type="EMBL" id="KAI4869861.1"/>
    </source>
</evidence>
<dbReference type="EMBL" id="MU393427">
    <property type="protein sequence ID" value="KAI4869861.1"/>
    <property type="molecule type" value="Genomic_DNA"/>
</dbReference>
<keyword evidence="2" id="KW-1185">Reference proteome</keyword>
<accession>A0ACB9ZEV2</accession>
<proteinExistence type="predicted"/>
<comment type="caution">
    <text evidence="1">The sequence shown here is derived from an EMBL/GenBank/DDBJ whole genome shotgun (WGS) entry which is preliminary data.</text>
</comment>
<sequence length="324" mass="35185">MPSQKLNGQSLSKAQRAQRETNLDDSSEGEIRIMPLSLTSFFRRNSTKAQLPTRQRAAPTAPQPVHRSNTYHVAEPSSSSSPSSRFRANSTRIPPQNNSSSAAAANTPPQEHRPQTSGSLKRHGAVTRPVQGRGTRGIFVLPYARSPIRFSQAERARNPGVYLPALSDQSERRGGRNAGGPVAVRLYHCESLYLSRELLASPALDLVTSAASAFLGECELRGWAALGKRRNPGYVGLGAARTHGGFHVHYPDDAGLVSFEEEADCDWEQVMQVHRRYTPHGVPLLVGVGPGQAAVKYVVVCVSTTGYTIRGADLHFDTDDSPPR</sequence>
<protein>
    <submittedName>
        <fullName evidence="1">Uncharacterized protein</fullName>
    </submittedName>
</protein>
<dbReference type="Proteomes" id="UP001497700">
    <property type="component" value="Unassembled WGS sequence"/>
</dbReference>
<organism evidence="1 2">
    <name type="scientific">Hypoxylon rubiginosum</name>
    <dbReference type="NCBI Taxonomy" id="110542"/>
    <lineage>
        <taxon>Eukaryota</taxon>
        <taxon>Fungi</taxon>
        <taxon>Dikarya</taxon>
        <taxon>Ascomycota</taxon>
        <taxon>Pezizomycotina</taxon>
        <taxon>Sordariomycetes</taxon>
        <taxon>Xylariomycetidae</taxon>
        <taxon>Xylariales</taxon>
        <taxon>Hypoxylaceae</taxon>
        <taxon>Hypoxylon</taxon>
    </lineage>
</organism>